<gene>
    <name evidence="2" type="ORF">PA905_43440</name>
</gene>
<dbReference type="CDD" id="cd01635">
    <property type="entry name" value="Glycosyltransferase_GTB-type"/>
    <property type="match status" value="1"/>
</dbReference>
<dbReference type="Pfam" id="PF00534">
    <property type="entry name" value="Glycos_transf_1"/>
    <property type="match status" value="1"/>
</dbReference>
<evidence type="ECO:0000313" key="3">
    <source>
        <dbReference type="Proteomes" id="UP000299794"/>
    </source>
</evidence>
<reference evidence="3" key="1">
    <citation type="submission" date="2019-02" db="EMBL/GenBank/DDBJ databases">
        <title>Draft genome sequence of Planktothrix agardhii NIES-905.</title>
        <authorList>
            <person name="Yamaguchi H."/>
            <person name="Suzuki S."/>
            <person name="Kawachi M."/>
        </authorList>
    </citation>
    <scope>NUCLEOTIDE SEQUENCE [LARGE SCALE GENOMIC DNA]</scope>
    <source>
        <strain evidence="3">CCAP 1459/11A</strain>
    </source>
</reference>
<sequence>MPDLNSIPSLGINVVGAVTGEYGLGEATRGTLRSMEAANIGFTVRKVEVGWHRHLDQTYASFISDENPYPVNLVHTNPDEGLYNSLGSEYFQDKYNIAYWGWELPQLHPAWEYAFDYFDEIWTLSNYSAEAISTISPIPVVKIMPSISLQIPSLGRESLGLPKDKFIFLFMFDFHSTLARKNPFATIEAFKQAFGQDNQDVLLIIKFSNAQYHPHRREQLMAEADGWSSIRFIEGHLLKEELHALLNNCNCYVSLHRAEGFGLTMSEAMFYGKPVISTGYSSNIEFMNVGNSYLVKYQLATITEEEGPYFRGSIWAEPDVDHAASLMQYVFENYDQAENVGRRASEDIKSFLSPQAIGTKIRSRLEYIMKRIGNSNSSIRTNQIRKAQAEVEWWESQAQTWKKTAEQMQRDLKRCRAQQLPM</sequence>
<dbReference type="EMBL" id="BJCD01000069">
    <property type="protein sequence ID" value="GDZ95913.1"/>
    <property type="molecule type" value="Genomic_DNA"/>
</dbReference>
<organism evidence="2 3">
    <name type="scientific">Planktothrix agardhii CCAP 1459/11A</name>
    <dbReference type="NCBI Taxonomy" id="282420"/>
    <lineage>
        <taxon>Bacteria</taxon>
        <taxon>Bacillati</taxon>
        <taxon>Cyanobacteriota</taxon>
        <taxon>Cyanophyceae</taxon>
        <taxon>Oscillatoriophycideae</taxon>
        <taxon>Oscillatoriales</taxon>
        <taxon>Microcoleaceae</taxon>
        <taxon>Planktothrix</taxon>
    </lineage>
</organism>
<evidence type="ECO:0000313" key="2">
    <source>
        <dbReference type="EMBL" id="GDZ95913.1"/>
    </source>
</evidence>
<name>A0A4P5ZKJ6_PLAAG</name>
<evidence type="ECO:0000259" key="1">
    <source>
        <dbReference type="Pfam" id="PF00534"/>
    </source>
</evidence>
<dbReference type="Proteomes" id="UP000299794">
    <property type="component" value="Unassembled WGS sequence"/>
</dbReference>
<dbReference type="InterPro" id="IPR001296">
    <property type="entry name" value="Glyco_trans_1"/>
</dbReference>
<keyword evidence="2" id="KW-0808">Transferase</keyword>
<dbReference type="PANTHER" id="PTHR46656:SF3">
    <property type="entry name" value="PUTATIVE-RELATED"/>
    <property type="match status" value="1"/>
</dbReference>
<dbReference type="AlphaFoldDB" id="A0A4P5ZKJ6"/>
<dbReference type="GO" id="GO:0016757">
    <property type="term" value="F:glycosyltransferase activity"/>
    <property type="evidence" value="ECO:0007669"/>
    <property type="project" value="InterPro"/>
</dbReference>
<dbReference type="Gene3D" id="3.40.50.2000">
    <property type="entry name" value="Glycogen Phosphorylase B"/>
    <property type="match status" value="1"/>
</dbReference>
<comment type="caution">
    <text evidence="2">The sequence shown here is derived from an EMBL/GenBank/DDBJ whole genome shotgun (WGS) entry which is preliminary data.</text>
</comment>
<dbReference type="PANTHER" id="PTHR46656">
    <property type="entry name" value="PUTATIVE-RELATED"/>
    <property type="match status" value="1"/>
</dbReference>
<dbReference type="RefSeq" id="WP_141295983.1">
    <property type="nucleotide sequence ID" value="NZ_BJCD01000069.1"/>
</dbReference>
<dbReference type="SUPFAM" id="SSF53756">
    <property type="entry name" value="UDP-Glycosyltransferase/glycogen phosphorylase"/>
    <property type="match status" value="1"/>
</dbReference>
<accession>A0A4P5ZKJ6</accession>
<protein>
    <submittedName>
        <fullName evidence="2">Putative glycosyl transferase</fullName>
    </submittedName>
</protein>
<feature type="domain" description="Glycosyl transferase family 1" evidence="1">
    <location>
        <begin position="156"/>
        <end position="335"/>
    </location>
</feature>
<proteinExistence type="predicted"/>